<proteinExistence type="predicted"/>
<accession>A0ABV1DWP3</accession>
<dbReference type="RefSeq" id="WP_349217704.1">
    <property type="nucleotide sequence ID" value="NZ_JBBMFD010000001.1"/>
</dbReference>
<reference evidence="1 2" key="1">
    <citation type="submission" date="2024-03" db="EMBL/GenBank/DDBJ databases">
        <title>Human intestinal bacterial collection.</title>
        <authorList>
            <person name="Pauvert C."/>
            <person name="Hitch T.C.A."/>
            <person name="Clavel T."/>
        </authorList>
    </citation>
    <scope>NUCLEOTIDE SEQUENCE [LARGE SCALE GENOMIC DNA]</scope>
    <source>
        <strain evidence="1 2">CLA-JM-H44</strain>
    </source>
</reference>
<protein>
    <submittedName>
        <fullName evidence="1">Uncharacterized protein</fullName>
    </submittedName>
</protein>
<dbReference type="EMBL" id="JBBMFD010000001">
    <property type="protein sequence ID" value="MEQ2439444.1"/>
    <property type="molecule type" value="Genomic_DNA"/>
</dbReference>
<evidence type="ECO:0000313" key="2">
    <source>
        <dbReference type="Proteomes" id="UP001489509"/>
    </source>
</evidence>
<sequence>MYIKKAFGKAAGSIGIIGGADGPTAVYLSKKEEETDAFLQWAAENTTVNLRPFSNLIAYLKVEYNAVECSLSTGQLQMLKVNVILNHYPHLLTLPSPLSAHPRRRELRRYLKEDTSFEQAREYPAERLGLSFHAYRVPAQSIRTKLLCDCQEDAMVLMELTSEYLCMENGCDAFHRDLVIWRGVSEEDIANKTPRFYGYAYAKKERGDWL</sequence>
<name>A0ABV1DWP3_9FIRM</name>
<organism evidence="1 2">
    <name type="scientific">Solibaculum intestinale</name>
    <dbReference type="NCBI Taxonomy" id="3133165"/>
    <lineage>
        <taxon>Bacteria</taxon>
        <taxon>Bacillati</taxon>
        <taxon>Bacillota</taxon>
        <taxon>Clostridia</taxon>
        <taxon>Eubacteriales</taxon>
        <taxon>Oscillospiraceae</taxon>
        <taxon>Solibaculum</taxon>
    </lineage>
</organism>
<evidence type="ECO:0000313" key="1">
    <source>
        <dbReference type="EMBL" id="MEQ2439444.1"/>
    </source>
</evidence>
<comment type="caution">
    <text evidence="1">The sequence shown here is derived from an EMBL/GenBank/DDBJ whole genome shotgun (WGS) entry which is preliminary data.</text>
</comment>
<gene>
    <name evidence="1" type="ORF">WMO26_01230</name>
</gene>
<dbReference type="Proteomes" id="UP001489509">
    <property type="component" value="Unassembled WGS sequence"/>
</dbReference>
<keyword evidence="2" id="KW-1185">Reference proteome</keyword>